<dbReference type="OrthoDB" id="7863142at2"/>
<evidence type="ECO:0000259" key="1">
    <source>
        <dbReference type="Pfam" id="PF21834"/>
    </source>
</evidence>
<evidence type="ECO:0000313" key="2">
    <source>
        <dbReference type="EMBL" id="VUD70943.1"/>
    </source>
</evidence>
<accession>A0A509ECQ4</accession>
<organism evidence="2 3">
    <name type="scientific">Methylobacterium symbioticum</name>
    <dbReference type="NCBI Taxonomy" id="2584084"/>
    <lineage>
        <taxon>Bacteria</taxon>
        <taxon>Pseudomonadati</taxon>
        <taxon>Pseudomonadota</taxon>
        <taxon>Alphaproteobacteria</taxon>
        <taxon>Hyphomicrobiales</taxon>
        <taxon>Methylobacteriaceae</taxon>
        <taxon>Methylobacterium</taxon>
    </lineage>
</organism>
<sequence length="83" mass="8926">MPRYYFDTCDGDDAISDDEGIDLPDAESARRAAIGVLPDMARDKLPDGDRRIFAVSVRDADGSVVYSATLALTGEWQVQSAGS</sequence>
<gene>
    <name evidence="2" type="ORF">MET9862_01517</name>
</gene>
<protein>
    <recommendedName>
        <fullName evidence="1">DUF6894 domain-containing protein</fullName>
    </recommendedName>
</protein>
<feature type="domain" description="DUF6894" evidence="1">
    <location>
        <begin position="3"/>
        <end position="70"/>
    </location>
</feature>
<proteinExistence type="predicted"/>
<dbReference type="Pfam" id="PF21834">
    <property type="entry name" value="DUF6894"/>
    <property type="match status" value="1"/>
</dbReference>
<keyword evidence="3" id="KW-1185">Reference proteome</keyword>
<dbReference type="Proteomes" id="UP000410984">
    <property type="component" value="Unassembled WGS sequence"/>
</dbReference>
<name>A0A509ECQ4_9HYPH</name>
<dbReference type="InterPro" id="IPR054189">
    <property type="entry name" value="DUF6894"/>
</dbReference>
<reference evidence="2 3" key="1">
    <citation type="submission" date="2019-06" db="EMBL/GenBank/DDBJ databases">
        <authorList>
            <person name="Rodrigo-Torres L."/>
            <person name="Arahal R. D."/>
            <person name="Lucena T."/>
        </authorList>
    </citation>
    <scope>NUCLEOTIDE SEQUENCE [LARGE SCALE GENOMIC DNA]</scope>
    <source>
        <strain evidence="2 3">SB0023/3</strain>
    </source>
</reference>
<dbReference type="EMBL" id="CABFPH010000014">
    <property type="protein sequence ID" value="VUD70943.1"/>
    <property type="molecule type" value="Genomic_DNA"/>
</dbReference>
<dbReference type="AlphaFoldDB" id="A0A509ECQ4"/>
<evidence type="ECO:0000313" key="3">
    <source>
        <dbReference type="Proteomes" id="UP000410984"/>
    </source>
</evidence>